<dbReference type="GO" id="GO:0005525">
    <property type="term" value="F:GTP binding"/>
    <property type="evidence" value="ECO:0007669"/>
    <property type="project" value="UniProtKB-KW"/>
</dbReference>
<dbReference type="NCBIfam" id="TIGR00231">
    <property type="entry name" value="small_GTP"/>
    <property type="match status" value="1"/>
</dbReference>
<reference evidence="5" key="1">
    <citation type="journal article" date="2010" name="J. Eukaryot. Microbiol.">
        <title>Marked amplification and diversification of products of ras genes from rat brain, Rab GTPases, in the ciliates Tetrahymena thermophila and Paramecium tetraurelia.</title>
        <authorList>
            <person name="Saito-Nakano Y."/>
            <person name="Nakahara T."/>
            <person name="Nakano K."/>
            <person name="Nozaki T."/>
            <person name="Numata O."/>
        </authorList>
    </citation>
    <scope>NUCLEOTIDE SEQUENCE</scope>
</reference>
<dbReference type="SMART" id="SM00173">
    <property type="entry name" value="RAS"/>
    <property type="match status" value="1"/>
</dbReference>
<dbReference type="SMART" id="SM00176">
    <property type="entry name" value="RAN"/>
    <property type="match status" value="1"/>
</dbReference>
<evidence type="ECO:0000256" key="3">
    <source>
        <dbReference type="ARBA" id="ARBA00023134"/>
    </source>
</evidence>
<evidence type="ECO:0000256" key="2">
    <source>
        <dbReference type="ARBA" id="ARBA00022741"/>
    </source>
</evidence>
<dbReference type="PANTHER" id="PTHR47980">
    <property type="entry name" value="LD44762P"/>
    <property type="match status" value="1"/>
</dbReference>
<dbReference type="PROSITE" id="PS51420">
    <property type="entry name" value="RHO"/>
    <property type="match status" value="1"/>
</dbReference>
<keyword evidence="3" id="KW-0342">GTP-binding</keyword>
<dbReference type="CDD" id="cd00154">
    <property type="entry name" value="Rab"/>
    <property type="match status" value="1"/>
</dbReference>
<dbReference type="InterPro" id="IPR005225">
    <property type="entry name" value="Small_GTP-bd"/>
</dbReference>
<dbReference type="Gene3D" id="3.40.50.300">
    <property type="entry name" value="P-loop containing nucleotide triphosphate hydrolases"/>
    <property type="match status" value="1"/>
</dbReference>
<accession>E1CB20</accession>
<evidence type="ECO:0000313" key="5">
    <source>
        <dbReference type="EMBL" id="BAJ21310.1"/>
    </source>
</evidence>
<dbReference type="PRINTS" id="PR00449">
    <property type="entry name" value="RASTRNSFRMNG"/>
</dbReference>
<proteinExistence type="evidence at transcript level"/>
<comment type="similarity">
    <text evidence="1">Belongs to the small GTPase superfamily. Rab family.</text>
</comment>
<dbReference type="InterPro" id="IPR001806">
    <property type="entry name" value="Small_GTPase"/>
</dbReference>
<name>E1CB20_TETTH</name>
<dbReference type="InterPro" id="IPR050305">
    <property type="entry name" value="Small_GTPase_Rab"/>
</dbReference>
<evidence type="ECO:0000256" key="1">
    <source>
        <dbReference type="ARBA" id="ARBA00006270"/>
    </source>
</evidence>
<dbReference type="Pfam" id="PF00071">
    <property type="entry name" value="Ras"/>
    <property type="match status" value="1"/>
</dbReference>
<dbReference type="SUPFAM" id="SSF52540">
    <property type="entry name" value="P-loop containing nucleoside triphosphate hydrolases"/>
    <property type="match status" value="1"/>
</dbReference>
<dbReference type="OMA" id="FIKETTI"/>
<dbReference type="SMART" id="SM00175">
    <property type="entry name" value="RAB"/>
    <property type="match status" value="1"/>
</dbReference>
<gene>
    <name evidence="5" type="primary">RABX4</name>
</gene>
<dbReference type="InterPro" id="IPR027417">
    <property type="entry name" value="P-loop_NTPase"/>
</dbReference>
<dbReference type="EMBL" id="AB365930">
    <property type="protein sequence ID" value="BAJ21310.1"/>
    <property type="molecule type" value="mRNA"/>
</dbReference>
<organism evidence="5">
    <name type="scientific">Tetrahymena thermophila</name>
    <dbReference type="NCBI Taxonomy" id="5911"/>
    <lineage>
        <taxon>Eukaryota</taxon>
        <taxon>Sar</taxon>
        <taxon>Alveolata</taxon>
        <taxon>Ciliophora</taxon>
        <taxon>Intramacronucleata</taxon>
        <taxon>Oligohymenophorea</taxon>
        <taxon>Hymenostomatida</taxon>
        <taxon>Tetrahymenina</taxon>
        <taxon>Tetrahymenidae</taxon>
        <taxon>Tetrahymena</taxon>
    </lineage>
</organism>
<dbReference type="GO" id="GO:0003924">
    <property type="term" value="F:GTPase activity"/>
    <property type="evidence" value="ECO:0007669"/>
    <property type="project" value="InterPro"/>
</dbReference>
<keyword evidence="4" id="KW-0449">Lipoprotein</keyword>
<keyword evidence="2" id="KW-0547">Nucleotide-binding</keyword>
<sequence>MKSQTKKVKLLILGESSVGKTALLNRFAQNEFIPTSSSTGMDYAIKMIEIDNKKVQLSVWDTAGQERYRSITFNLYKDSQGILLVFDLTNAKTFQTLEKWMQLIKANINEGFQIALIGTKCDLTDQIVVNRDMINEFLDKYDFQFEYFETSSLTNINISECFIHLATKVFRANEELYLTLIAQGIDPEGNTASILLNGNQHNKKKNKEKDKKCCE</sequence>
<dbReference type="PROSITE" id="PS51421">
    <property type="entry name" value="RAS"/>
    <property type="match status" value="1"/>
</dbReference>
<dbReference type="SMART" id="SM00174">
    <property type="entry name" value="RHO"/>
    <property type="match status" value="1"/>
</dbReference>
<evidence type="ECO:0000256" key="4">
    <source>
        <dbReference type="ARBA" id="ARBA00023288"/>
    </source>
</evidence>
<dbReference type="AlphaFoldDB" id="E1CB20"/>
<protein>
    <submittedName>
        <fullName evidence="5">Rab-family small GTPase RabX4</fullName>
    </submittedName>
</protein>
<dbReference type="PROSITE" id="PS51419">
    <property type="entry name" value="RAB"/>
    <property type="match status" value="1"/>
</dbReference>
<dbReference type="FunFam" id="3.40.50.300:FF:001329">
    <property type="entry name" value="Small GTP-binding protein, putative"/>
    <property type="match status" value="1"/>
</dbReference>